<gene>
    <name evidence="1" type="ORF">J437_LFUL009854</name>
</gene>
<dbReference type="AlphaFoldDB" id="A0A8K0K977"/>
<evidence type="ECO:0000313" key="1">
    <source>
        <dbReference type="EMBL" id="KAG8230710.1"/>
    </source>
</evidence>
<keyword evidence="2" id="KW-1185">Reference proteome</keyword>
<accession>A0A8K0K977</accession>
<reference evidence="1" key="2">
    <citation type="submission" date="2017-10" db="EMBL/GenBank/DDBJ databases">
        <title>Ladona fulva Genome sequencing and assembly.</title>
        <authorList>
            <person name="Murali S."/>
            <person name="Richards S."/>
            <person name="Bandaranaike D."/>
            <person name="Bellair M."/>
            <person name="Blankenburg K."/>
            <person name="Chao H."/>
            <person name="Dinh H."/>
            <person name="Doddapaneni H."/>
            <person name="Dugan-Rocha S."/>
            <person name="Elkadiri S."/>
            <person name="Gnanaolivu R."/>
            <person name="Hernandez B."/>
            <person name="Skinner E."/>
            <person name="Javaid M."/>
            <person name="Lee S."/>
            <person name="Li M."/>
            <person name="Ming W."/>
            <person name="Munidasa M."/>
            <person name="Muniz J."/>
            <person name="Nguyen L."/>
            <person name="Hughes D."/>
            <person name="Osuji N."/>
            <person name="Pu L.-L."/>
            <person name="Puazo M."/>
            <person name="Qu C."/>
            <person name="Quiroz J."/>
            <person name="Raj R."/>
            <person name="Weissenberger G."/>
            <person name="Xin Y."/>
            <person name="Zou X."/>
            <person name="Han Y."/>
            <person name="Worley K."/>
            <person name="Muzny D."/>
            <person name="Gibbs R."/>
        </authorList>
    </citation>
    <scope>NUCLEOTIDE SEQUENCE</scope>
    <source>
        <strain evidence="1">Sampled in the wild</strain>
    </source>
</reference>
<name>A0A8K0K977_LADFU</name>
<organism evidence="1 2">
    <name type="scientific">Ladona fulva</name>
    <name type="common">Scarce chaser dragonfly</name>
    <name type="synonym">Libellula fulva</name>
    <dbReference type="NCBI Taxonomy" id="123851"/>
    <lineage>
        <taxon>Eukaryota</taxon>
        <taxon>Metazoa</taxon>
        <taxon>Ecdysozoa</taxon>
        <taxon>Arthropoda</taxon>
        <taxon>Hexapoda</taxon>
        <taxon>Insecta</taxon>
        <taxon>Pterygota</taxon>
        <taxon>Palaeoptera</taxon>
        <taxon>Odonata</taxon>
        <taxon>Epiprocta</taxon>
        <taxon>Anisoptera</taxon>
        <taxon>Libelluloidea</taxon>
        <taxon>Libellulidae</taxon>
        <taxon>Ladona</taxon>
    </lineage>
</organism>
<proteinExistence type="predicted"/>
<reference evidence="1" key="1">
    <citation type="submission" date="2013-04" db="EMBL/GenBank/DDBJ databases">
        <authorList>
            <person name="Qu J."/>
            <person name="Murali S.C."/>
            <person name="Bandaranaike D."/>
            <person name="Bellair M."/>
            <person name="Blankenburg K."/>
            <person name="Chao H."/>
            <person name="Dinh H."/>
            <person name="Doddapaneni H."/>
            <person name="Downs B."/>
            <person name="Dugan-Rocha S."/>
            <person name="Elkadiri S."/>
            <person name="Gnanaolivu R.D."/>
            <person name="Hernandez B."/>
            <person name="Javaid M."/>
            <person name="Jayaseelan J.C."/>
            <person name="Lee S."/>
            <person name="Li M."/>
            <person name="Ming W."/>
            <person name="Munidasa M."/>
            <person name="Muniz J."/>
            <person name="Nguyen L."/>
            <person name="Ongeri F."/>
            <person name="Osuji N."/>
            <person name="Pu L.-L."/>
            <person name="Puazo M."/>
            <person name="Qu C."/>
            <person name="Quiroz J."/>
            <person name="Raj R."/>
            <person name="Weissenberger G."/>
            <person name="Xin Y."/>
            <person name="Zou X."/>
            <person name="Han Y."/>
            <person name="Richards S."/>
            <person name="Worley K."/>
            <person name="Muzny D."/>
            <person name="Gibbs R."/>
        </authorList>
    </citation>
    <scope>NUCLEOTIDE SEQUENCE</scope>
    <source>
        <strain evidence="1">Sampled in the wild</strain>
    </source>
</reference>
<sequence>MLHFSSEQSHKISGVQGKKRQGIYLKRLGFRPVTVASVLLLLHLPEVQPLISPLVCPEEKGDDVIWPETKVLPGQSTEVSSRPLCLSEDYKLTTRTCVSVGSRAHWEPFLPPICDRLQPNYEDIDKCPPPFRNLSEVSVCAHLAASGTWDKATSTCFLSGTSKSILDLDQKSFSVTLEYLRYQLWSNDIRRADQGIAAVPLIKSVWLEGRRNKALTPI</sequence>
<protein>
    <submittedName>
        <fullName evidence="1">Uncharacterized protein</fullName>
    </submittedName>
</protein>
<feature type="non-terminal residue" evidence="1">
    <location>
        <position position="1"/>
    </location>
</feature>
<dbReference type="EMBL" id="KZ308505">
    <property type="protein sequence ID" value="KAG8230710.1"/>
    <property type="molecule type" value="Genomic_DNA"/>
</dbReference>
<evidence type="ECO:0000313" key="2">
    <source>
        <dbReference type="Proteomes" id="UP000792457"/>
    </source>
</evidence>
<comment type="caution">
    <text evidence="1">The sequence shown here is derived from an EMBL/GenBank/DDBJ whole genome shotgun (WGS) entry which is preliminary data.</text>
</comment>
<dbReference type="Proteomes" id="UP000792457">
    <property type="component" value="Unassembled WGS sequence"/>
</dbReference>